<name>R0CV13_CAUVI</name>
<dbReference type="RefSeq" id="WP_004623340.1">
    <property type="nucleotide sequence ID" value="NZ_APMP01000033.1"/>
</dbReference>
<proteinExistence type="predicted"/>
<evidence type="ECO:0000313" key="1">
    <source>
        <dbReference type="EMBL" id="ENZ80386.1"/>
    </source>
</evidence>
<dbReference type="AlphaFoldDB" id="R0CV13"/>
<keyword evidence="2" id="KW-1185">Reference proteome</keyword>
<dbReference type="Proteomes" id="UP000013063">
    <property type="component" value="Unassembled WGS sequence"/>
</dbReference>
<dbReference type="PATRIC" id="fig|1292034.3.peg.3674"/>
<protein>
    <submittedName>
        <fullName evidence="1">Uncharacterized protein</fullName>
    </submittedName>
</protein>
<gene>
    <name evidence="1" type="ORF">OR37_03701</name>
</gene>
<dbReference type="STRING" id="1292034.OR37_03701"/>
<evidence type="ECO:0000313" key="2">
    <source>
        <dbReference type="Proteomes" id="UP000013063"/>
    </source>
</evidence>
<dbReference type="EMBL" id="APMP01000033">
    <property type="protein sequence ID" value="ENZ80386.1"/>
    <property type="molecule type" value="Genomic_DNA"/>
</dbReference>
<organism evidence="1 2">
    <name type="scientific">Caulobacter vibrioides OR37</name>
    <dbReference type="NCBI Taxonomy" id="1292034"/>
    <lineage>
        <taxon>Bacteria</taxon>
        <taxon>Pseudomonadati</taxon>
        <taxon>Pseudomonadota</taxon>
        <taxon>Alphaproteobacteria</taxon>
        <taxon>Caulobacterales</taxon>
        <taxon>Caulobacteraceae</taxon>
        <taxon>Caulobacter</taxon>
    </lineage>
</organism>
<sequence length="81" mass="8569" precursor="true">MSATAFRLTGWSLLLAGVGAGIVLPHPATTALWTASARLFARAGDRAMVDRLTSATKFGPRVRRRLAGRPAYRVGGVAEAF</sequence>
<dbReference type="OrthoDB" id="7191799at2"/>
<accession>R0CV13</accession>
<reference evidence="1 2" key="1">
    <citation type="journal article" date="2013" name="Genome Announc.">
        <title>Draft Genome Sequence for Caulobacter sp. Strain OR37, a Bacterium Tolerant to Heavy Metals.</title>
        <authorList>
            <person name="Utturkar S.M."/>
            <person name="Bollmann A."/>
            <person name="Brzoska R.M."/>
            <person name="Klingeman D.M."/>
            <person name="Epstein S.E."/>
            <person name="Palumbo A.V."/>
            <person name="Brown S.D."/>
        </authorList>
    </citation>
    <scope>NUCLEOTIDE SEQUENCE [LARGE SCALE GENOMIC DNA]</scope>
    <source>
        <strain evidence="1 2">OR37</strain>
    </source>
</reference>
<comment type="caution">
    <text evidence="1">The sequence shown here is derived from an EMBL/GenBank/DDBJ whole genome shotgun (WGS) entry which is preliminary data.</text>
</comment>